<accession>A0A0L0HQ58</accession>
<dbReference type="EC" id="2.3.1.225" evidence="11"/>
<feature type="transmembrane region" description="Helical" evidence="11">
    <location>
        <begin position="124"/>
        <end position="143"/>
    </location>
</feature>
<evidence type="ECO:0000313" key="15">
    <source>
        <dbReference type="Proteomes" id="UP000053201"/>
    </source>
</evidence>
<feature type="transmembrane region" description="Helical" evidence="11">
    <location>
        <begin position="97"/>
        <end position="118"/>
    </location>
</feature>
<dbReference type="GO" id="GO:0006612">
    <property type="term" value="P:protein targeting to membrane"/>
    <property type="evidence" value="ECO:0007669"/>
    <property type="project" value="TreeGrafter"/>
</dbReference>
<feature type="region of interest" description="Disordered" evidence="12">
    <location>
        <begin position="1"/>
        <end position="39"/>
    </location>
</feature>
<evidence type="ECO:0000256" key="12">
    <source>
        <dbReference type="SAM" id="MobiDB-lite"/>
    </source>
</evidence>
<evidence type="ECO:0000313" key="14">
    <source>
        <dbReference type="EMBL" id="KND03242.1"/>
    </source>
</evidence>
<dbReference type="GO" id="GO:0005794">
    <property type="term" value="C:Golgi apparatus"/>
    <property type="evidence" value="ECO:0007669"/>
    <property type="project" value="TreeGrafter"/>
</dbReference>
<feature type="compositionally biased region" description="Low complexity" evidence="12">
    <location>
        <begin position="1"/>
        <end position="13"/>
    </location>
</feature>
<feature type="transmembrane region" description="Helical" evidence="11">
    <location>
        <begin position="270"/>
        <end position="298"/>
    </location>
</feature>
<feature type="transmembrane region" description="Helical" evidence="11">
    <location>
        <begin position="224"/>
        <end position="250"/>
    </location>
</feature>
<name>A0A0L0HQ58_SPIPD</name>
<evidence type="ECO:0000259" key="13">
    <source>
        <dbReference type="Pfam" id="PF01529"/>
    </source>
</evidence>
<dbReference type="Proteomes" id="UP000053201">
    <property type="component" value="Unassembled WGS sequence"/>
</dbReference>
<dbReference type="EMBL" id="KQ257452">
    <property type="protein sequence ID" value="KND03242.1"/>
    <property type="molecule type" value="Genomic_DNA"/>
</dbReference>
<evidence type="ECO:0000256" key="8">
    <source>
        <dbReference type="ARBA" id="ARBA00023288"/>
    </source>
</evidence>
<dbReference type="VEuPathDB" id="FungiDB:SPPG_02295"/>
<evidence type="ECO:0000256" key="4">
    <source>
        <dbReference type="ARBA" id="ARBA00022692"/>
    </source>
</evidence>
<dbReference type="GO" id="GO:0005783">
    <property type="term" value="C:endoplasmic reticulum"/>
    <property type="evidence" value="ECO:0007669"/>
    <property type="project" value="TreeGrafter"/>
</dbReference>
<sequence>MAHSNSNSSQHSSMGTTRPNDDPLAVYTDIDPEPPRPRPIQYYSNGKRIPRMPAKIKLPLMVTSTERYHSSATSGPANFNAWWKMNMWQRPFQVETVFLLSWFILGLLGYYFLVVRFFSGTERITFTVLPGAFAALAFLLAAYTGSVDTEDPRVPAADVERNVRFTKLRGVPVINKETHYCHICQVKVDENTKHCKPCNRCVDGFDHHCDFLGQDIGRRNYPTFFGALVFGWLFAFWSAAISLYAFALYFKEPTMFHATVGRILNDHSGTSQVIAAVLFVYACVMMFTGGAGLTLTIFHCKLIYLGMPTWRFIELEKEYECGAGPDPWTMRSKRSVGPRPNQANTPMVQVDSGSVRLHHAPPPPTATASSSDGSLMSHVRSWWTIIKVLIKRPPIPADLEMIKVEATIADVD</sequence>
<comment type="subcellular location">
    <subcellularLocation>
        <location evidence="1">Endomembrane system</location>
        <topology evidence="1">Multi-pass membrane protein</topology>
    </subcellularLocation>
</comment>
<dbReference type="InParanoid" id="A0A0L0HQ58"/>
<dbReference type="AlphaFoldDB" id="A0A0L0HQ58"/>
<dbReference type="RefSeq" id="XP_016611281.1">
    <property type="nucleotide sequence ID" value="XM_016750585.1"/>
</dbReference>
<dbReference type="OMA" id="CHRISTY"/>
<dbReference type="GO" id="GO:0019706">
    <property type="term" value="F:protein-cysteine S-palmitoyltransferase activity"/>
    <property type="evidence" value="ECO:0007669"/>
    <property type="project" value="UniProtKB-EC"/>
</dbReference>
<keyword evidence="4 11" id="KW-0812">Transmembrane</keyword>
<dbReference type="GeneID" id="27685889"/>
<comment type="domain">
    <text evidence="11">The DHHC domain is required for palmitoyltransferase activity.</text>
</comment>
<comment type="similarity">
    <text evidence="2 11">Belongs to the DHHC palmitoyltransferase family.</text>
</comment>
<dbReference type="InterPro" id="IPR039859">
    <property type="entry name" value="PFA4/ZDH16/20/ERF2-like"/>
</dbReference>
<keyword evidence="15" id="KW-1185">Reference proteome</keyword>
<feature type="domain" description="Palmitoyltransferase DHHC" evidence="13">
    <location>
        <begin position="175"/>
        <end position="314"/>
    </location>
</feature>
<evidence type="ECO:0000256" key="10">
    <source>
        <dbReference type="ARBA" id="ARBA00048048"/>
    </source>
</evidence>
<dbReference type="eggNOG" id="KOG1311">
    <property type="taxonomic scope" value="Eukaryota"/>
</dbReference>
<dbReference type="InterPro" id="IPR001594">
    <property type="entry name" value="Palmitoyltrfase_DHHC"/>
</dbReference>
<comment type="catalytic activity">
    <reaction evidence="10 11">
        <text>L-cysteinyl-[protein] + hexadecanoyl-CoA = S-hexadecanoyl-L-cysteinyl-[protein] + CoA</text>
        <dbReference type="Rhea" id="RHEA:36683"/>
        <dbReference type="Rhea" id="RHEA-COMP:10131"/>
        <dbReference type="Rhea" id="RHEA-COMP:11032"/>
        <dbReference type="ChEBI" id="CHEBI:29950"/>
        <dbReference type="ChEBI" id="CHEBI:57287"/>
        <dbReference type="ChEBI" id="CHEBI:57379"/>
        <dbReference type="ChEBI" id="CHEBI:74151"/>
        <dbReference type="EC" id="2.3.1.225"/>
    </reaction>
</comment>
<evidence type="ECO:0000256" key="1">
    <source>
        <dbReference type="ARBA" id="ARBA00004127"/>
    </source>
</evidence>
<reference evidence="14 15" key="1">
    <citation type="submission" date="2009-08" db="EMBL/GenBank/DDBJ databases">
        <title>The Genome Sequence of Spizellomyces punctatus strain DAOM BR117.</title>
        <authorList>
            <consortium name="The Broad Institute Genome Sequencing Platform"/>
            <person name="Russ C."/>
            <person name="Cuomo C."/>
            <person name="Shea T."/>
            <person name="Young S.K."/>
            <person name="Zeng Q."/>
            <person name="Koehrsen M."/>
            <person name="Haas B."/>
            <person name="Borodovsky M."/>
            <person name="Guigo R."/>
            <person name="Alvarado L."/>
            <person name="Berlin A."/>
            <person name="Bochicchio J."/>
            <person name="Borenstein D."/>
            <person name="Chapman S."/>
            <person name="Chen Z."/>
            <person name="Engels R."/>
            <person name="Freedman E."/>
            <person name="Gellesch M."/>
            <person name="Goldberg J."/>
            <person name="Griggs A."/>
            <person name="Gujja S."/>
            <person name="Heiman D."/>
            <person name="Hepburn T."/>
            <person name="Howarth C."/>
            <person name="Jen D."/>
            <person name="Larson L."/>
            <person name="Lewis B."/>
            <person name="Mehta T."/>
            <person name="Park D."/>
            <person name="Pearson M."/>
            <person name="Roberts A."/>
            <person name="Saif S."/>
            <person name="Shenoy N."/>
            <person name="Sisk P."/>
            <person name="Stolte C."/>
            <person name="Sykes S."/>
            <person name="Thomson T."/>
            <person name="Walk T."/>
            <person name="White J."/>
            <person name="Yandava C."/>
            <person name="Burger G."/>
            <person name="Gray M.W."/>
            <person name="Holland P.W.H."/>
            <person name="King N."/>
            <person name="Lang F.B.F."/>
            <person name="Roger A.J."/>
            <person name="Ruiz-Trillo I."/>
            <person name="Lander E."/>
            <person name="Nusbaum C."/>
        </authorList>
    </citation>
    <scope>NUCLEOTIDE SEQUENCE [LARGE SCALE GENOMIC DNA]</scope>
    <source>
        <strain evidence="14 15">DAOM BR117</strain>
    </source>
</reference>
<dbReference type="Pfam" id="PF01529">
    <property type="entry name" value="DHHC"/>
    <property type="match status" value="1"/>
</dbReference>
<dbReference type="STRING" id="645134.A0A0L0HQ58"/>
<feature type="region of interest" description="Disordered" evidence="12">
    <location>
        <begin position="354"/>
        <end position="373"/>
    </location>
</feature>
<evidence type="ECO:0000256" key="7">
    <source>
        <dbReference type="ARBA" id="ARBA00023139"/>
    </source>
</evidence>
<proteinExistence type="inferred from homology"/>
<keyword evidence="8" id="KW-0449">Lipoprotein</keyword>
<dbReference type="PANTHER" id="PTHR22883">
    <property type="entry name" value="ZINC FINGER DHHC DOMAIN CONTAINING PROTEIN"/>
    <property type="match status" value="1"/>
</dbReference>
<evidence type="ECO:0000256" key="11">
    <source>
        <dbReference type="RuleBase" id="RU079119"/>
    </source>
</evidence>
<dbReference type="PROSITE" id="PS50216">
    <property type="entry name" value="DHHC"/>
    <property type="match status" value="1"/>
</dbReference>
<keyword evidence="3 11" id="KW-0808">Transferase</keyword>
<dbReference type="OrthoDB" id="9909019at2759"/>
<evidence type="ECO:0000256" key="5">
    <source>
        <dbReference type="ARBA" id="ARBA00022989"/>
    </source>
</evidence>
<dbReference type="PANTHER" id="PTHR22883:SF301">
    <property type="entry name" value="PALMITOYLTRANSFERASE ZDHHC12"/>
    <property type="match status" value="1"/>
</dbReference>
<keyword evidence="6 11" id="KW-0472">Membrane</keyword>
<evidence type="ECO:0000256" key="2">
    <source>
        <dbReference type="ARBA" id="ARBA00008574"/>
    </source>
</evidence>
<keyword evidence="9 11" id="KW-0012">Acyltransferase</keyword>
<gene>
    <name evidence="14" type="ORF">SPPG_02295</name>
</gene>
<evidence type="ECO:0000256" key="6">
    <source>
        <dbReference type="ARBA" id="ARBA00023136"/>
    </source>
</evidence>
<keyword evidence="7" id="KW-0564">Palmitate</keyword>
<evidence type="ECO:0000256" key="9">
    <source>
        <dbReference type="ARBA" id="ARBA00023315"/>
    </source>
</evidence>
<keyword evidence="5 11" id="KW-1133">Transmembrane helix</keyword>
<protein>
    <recommendedName>
        <fullName evidence="11">Palmitoyltransferase</fullName>
        <ecNumber evidence="11">2.3.1.225</ecNumber>
    </recommendedName>
</protein>
<evidence type="ECO:0000256" key="3">
    <source>
        <dbReference type="ARBA" id="ARBA00022679"/>
    </source>
</evidence>
<organism evidence="14 15">
    <name type="scientific">Spizellomyces punctatus (strain DAOM BR117)</name>
    <dbReference type="NCBI Taxonomy" id="645134"/>
    <lineage>
        <taxon>Eukaryota</taxon>
        <taxon>Fungi</taxon>
        <taxon>Fungi incertae sedis</taxon>
        <taxon>Chytridiomycota</taxon>
        <taxon>Chytridiomycota incertae sedis</taxon>
        <taxon>Chytridiomycetes</taxon>
        <taxon>Spizellomycetales</taxon>
        <taxon>Spizellomycetaceae</taxon>
        <taxon>Spizellomyces</taxon>
    </lineage>
</organism>